<sequence length="123" mass="13036">SYTNIVTCANGAQVSDTTCRPCAIGQINGNLGVQCACTQEELQTLMACLQPYDEEFINALGRKSQGSTCNRSLITDALCSSYTNIVTCANSAQVSDTTCRPCAIGQINGNLGRSRDSYVSPHS</sequence>
<accession>A0ABD0LK04</accession>
<organism evidence="1 2">
    <name type="scientific">Batillaria attramentaria</name>
    <dbReference type="NCBI Taxonomy" id="370345"/>
    <lineage>
        <taxon>Eukaryota</taxon>
        <taxon>Metazoa</taxon>
        <taxon>Spiralia</taxon>
        <taxon>Lophotrochozoa</taxon>
        <taxon>Mollusca</taxon>
        <taxon>Gastropoda</taxon>
        <taxon>Caenogastropoda</taxon>
        <taxon>Sorbeoconcha</taxon>
        <taxon>Cerithioidea</taxon>
        <taxon>Batillariidae</taxon>
        <taxon>Batillaria</taxon>
    </lineage>
</organism>
<keyword evidence="2" id="KW-1185">Reference proteome</keyword>
<protein>
    <submittedName>
        <fullName evidence="1">Uncharacterized protein</fullName>
    </submittedName>
</protein>
<reference evidence="1 2" key="1">
    <citation type="journal article" date="2023" name="Sci. Data">
        <title>Genome assembly of the Korean intertidal mud-creeper Batillaria attramentaria.</title>
        <authorList>
            <person name="Patra A.K."/>
            <person name="Ho P.T."/>
            <person name="Jun S."/>
            <person name="Lee S.J."/>
            <person name="Kim Y."/>
            <person name="Won Y.J."/>
        </authorList>
    </citation>
    <scope>NUCLEOTIDE SEQUENCE [LARGE SCALE GENOMIC DNA]</scope>
    <source>
        <strain evidence="1">Wonlab-2016</strain>
    </source>
</reference>
<dbReference type="AlphaFoldDB" id="A0ABD0LK04"/>
<gene>
    <name evidence="1" type="ORF">BaRGS_00008940</name>
</gene>
<dbReference type="Proteomes" id="UP001519460">
    <property type="component" value="Unassembled WGS sequence"/>
</dbReference>
<evidence type="ECO:0000313" key="1">
    <source>
        <dbReference type="EMBL" id="KAK7499849.1"/>
    </source>
</evidence>
<feature type="non-terminal residue" evidence="1">
    <location>
        <position position="123"/>
    </location>
</feature>
<evidence type="ECO:0000313" key="2">
    <source>
        <dbReference type="Proteomes" id="UP001519460"/>
    </source>
</evidence>
<proteinExistence type="predicted"/>
<comment type="caution">
    <text evidence="1">The sequence shown here is derived from an EMBL/GenBank/DDBJ whole genome shotgun (WGS) entry which is preliminary data.</text>
</comment>
<dbReference type="EMBL" id="JACVVK020000041">
    <property type="protein sequence ID" value="KAK7499849.1"/>
    <property type="molecule type" value="Genomic_DNA"/>
</dbReference>
<feature type="non-terminal residue" evidence="1">
    <location>
        <position position="1"/>
    </location>
</feature>
<name>A0ABD0LK04_9CAEN</name>